<dbReference type="SUPFAM" id="SSF55331">
    <property type="entry name" value="Tautomerase/MIF"/>
    <property type="match status" value="1"/>
</dbReference>
<reference evidence="1 2" key="1">
    <citation type="journal article" date="2022" name="J Glob Antimicrob Resist">
        <title>First complete genome of a multidrug resistant strain of the novel human pathogen Kalamiella piersonii (GABEKP28) identified in human saliva.</title>
        <authorList>
            <person name="McDonagh F."/>
            <person name="Singh N.K."/>
            <person name="Venkateswaran K."/>
            <person name="Lonappan A.M."/>
            <person name="Hallahan B."/>
            <person name="Tuohy A."/>
            <person name="Burke L."/>
            <person name="Kovarova A."/>
            <person name="Miliotis G."/>
        </authorList>
    </citation>
    <scope>NUCLEOTIDE SEQUENCE [LARGE SCALE GENOMIC DNA]</scope>
    <source>
        <strain evidence="1 2">GABEKP28</strain>
    </source>
</reference>
<dbReference type="GeneID" id="78234865"/>
<gene>
    <name evidence="1" type="ORF">N5580_19435</name>
</gene>
<dbReference type="Proteomes" id="UP001211544">
    <property type="component" value="Plasmid pGABEKP28_1"/>
</dbReference>
<dbReference type="InterPro" id="IPR037479">
    <property type="entry name" value="Tauto_MSAD"/>
</dbReference>
<keyword evidence="2" id="KW-1185">Reference proteome</keyword>
<dbReference type="Gene3D" id="3.30.429.10">
    <property type="entry name" value="Macrophage Migration Inhibitory Factor"/>
    <property type="match status" value="1"/>
</dbReference>
<protein>
    <submittedName>
        <fullName evidence="1">Tautomerase family protein</fullName>
    </submittedName>
</protein>
<dbReference type="EMBL" id="CP104759">
    <property type="protein sequence ID" value="WBG93250.1"/>
    <property type="molecule type" value="Genomic_DNA"/>
</dbReference>
<evidence type="ECO:0000313" key="1">
    <source>
        <dbReference type="EMBL" id="WBG93250.1"/>
    </source>
</evidence>
<evidence type="ECO:0000313" key="2">
    <source>
        <dbReference type="Proteomes" id="UP001211544"/>
    </source>
</evidence>
<dbReference type="AlphaFoldDB" id="A0AAJ5QNM1"/>
<dbReference type="KEGG" id="kpie:N5580_19435"/>
<accession>A0AAJ5QNM1</accession>
<name>A0AAJ5QNM1_9GAMM</name>
<dbReference type="RefSeq" id="WP_120456368.1">
    <property type="nucleotide sequence ID" value="NZ_CP104759.1"/>
</dbReference>
<keyword evidence="1" id="KW-0614">Plasmid</keyword>
<organism evidence="1 2">
    <name type="scientific">Pantoea piersonii</name>
    <dbReference type="NCBI Taxonomy" id="2364647"/>
    <lineage>
        <taxon>Bacteria</taxon>
        <taxon>Pseudomonadati</taxon>
        <taxon>Pseudomonadota</taxon>
        <taxon>Gammaproteobacteria</taxon>
        <taxon>Enterobacterales</taxon>
        <taxon>Erwiniaceae</taxon>
        <taxon>Pantoea</taxon>
    </lineage>
</organism>
<dbReference type="PANTHER" id="PTHR38460">
    <property type="entry name" value="TAUTOMERASE YOLI-RELATED"/>
    <property type="match status" value="1"/>
</dbReference>
<dbReference type="InterPro" id="IPR014347">
    <property type="entry name" value="Tautomerase/MIF_sf"/>
</dbReference>
<dbReference type="Pfam" id="PF14552">
    <property type="entry name" value="Tautomerase_2"/>
    <property type="match status" value="1"/>
</dbReference>
<proteinExistence type="predicted"/>
<geneLocation type="plasmid" evidence="1 2">
    <name>pGABEKP28_1</name>
</geneLocation>
<sequence length="129" mass="14634">MPLTRITLHKDVSASRIALISDILHNTLVEAFDVPAQDRFQIVEKLPAAQRIYDRHYLSGTRSDDFILFTLLAGRPRSAAQKSAFCRTLAQRLTQQLQIDPDDIMVIIQFNTASDWSFSNGRMLSQEAL</sequence>
<dbReference type="PANTHER" id="PTHR38460:SF1">
    <property type="entry name" value="TAUTOMERASE YOLI-RELATED"/>
    <property type="match status" value="1"/>
</dbReference>